<keyword evidence="3" id="KW-1185">Reference proteome</keyword>
<sequence length="193" mass="21531">MRVHLRDKCEIYRMKNAFSLLFVASLLVACGRSGKKEEMTTQSTTTQPTADSTLAAAPDSKNCRSVVEADKLGKSDVFQESAKPITVTLTLAQDSSATQTDEGCYFNNAITVLAAKKSGSQVFKRTLLKDDLLYFIKTDDVVERSVLQQVVYKPTFNAQRYITLTMQLVEPVSKKKADYTVTMNYFGEIIKVK</sequence>
<gene>
    <name evidence="2" type="ordered locus">Slin_0580</name>
</gene>
<dbReference type="PROSITE" id="PS51257">
    <property type="entry name" value="PROKAR_LIPOPROTEIN"/>
    <property type="match status" value="1"/>
</dbReference>
<evidence type="ECO:0000256" key="1">
    <source>
        <dbReference type="SAM" id="MobiDB-lite"/>
    </source>
</evidence>
<dbReference type="AlphaFoldDB" id="D2QG37"/>
<feature type="compositionally biased region" description="Low complexity" evidence="1">
    <location>
        <begin position="40"/>
        <end position="53"/>
    </location>
</feature>
<evidence type="ECO:0008006" key="4">
    <source>
        <dbReference type="Google" id="ProtNLM"/>
    </source>
</evidence>
<protein>
    <recommendedName>
        <fullName evidence="4">Lipoprotein</fullName>
    </recommendedName>
</protein>
<evidence type="ECO:0000313" key="3">
    <source>
        <dbReference type="Proteomes" id="UP000002028"/>
    </source>
</evidence>
<proteinExistence type="predicted"/>
<evidence type="ECO:0000313" key="2">
    <source>
        <dbReference type="EMBL" id="ADB36644.1"/>
    </source>
</evidence>
<dbReference type="Proteomes" id="UP000002028">
    <property type="component" value="Chromosome"/>
</dbReference>
<dbReference type="KEGG" id="sli:Slin_0580"/>
<dbReference type="HOGENOM" id="CLU_1502559_0_0_10"/>
<dbReference type="eggNOG" id="ENOG5033UJX">
    <property type="taxonomic scope" value="Bacteria"/>
</dbReference>
<dbReference type="EMBL" id="CP001769">
    <property type="protein sequence ID" value="ADB36644.1"/>
    <property type="molecule type" value="Genomic_DNA"/>
</dbReference>
<feature type="region of interest" description="Disordered" evidence="1">
    <location>
        <begin position="37"/>
        <end position="56"/>
    </location>
</feature>
<reference evidence="2 3" key="1">
    <citation type="journal article" date="2010" name="Stand. Genomic Sci.">
        <title>Complete genome sequence of Spirosoma linguale type strain (1).</title>
        <authorList>
            <person name="Lail K."/>
            <person name="Sikorski J."/>
            <person name="Saunders E."/>
            <person name="Lapidus A."/>
            <person name="Glavina Del Rio T."/>
            <person name="Copeland A."/>
            <person name="Tice H."/>
            <person name="Cheng J.-F."/>
            <person name="Lucas S."/>
            <person name="Nolan M."/>
            <person name="Bruce D."/>
            <person name="Goodwin L."/>
            <person name="Pitluck S."/>
            <person name="Ivanova N."/>
            <person name="Mavromatis K."/>
            <person name="Ovchinnikova G."/>
            <person name="Pati A."/>
            <person name="Chen A."/>
            <person name="Palaniappan K."/>
            <person name="Land M."/>
            <person name="Hauser L."/>
            <person name="Chang Y.-J."/>
            <person name="Jeffries C.D."/>
            <person name="Chain P."/>
            <person name="Brettin T."/>
            <person name="Detter J.C."/>
            <person name="Schuetze A."/>
            <person name="Rohde M."/>
            <person name="Tindall B.J."/>
            <person name="Goeker M."/>
            <person name="Bristow J."/>
            <person name="Eisen J.A."/>
            <person name="Markowitz V."/>
            <person name="Hugenholtz P."/>
            <person name="Kyrpides N.C."/>
            <person name="Klenk H.-P."/>
            <person name="Chen F."/>
        </authorList>
    </citation>
    <scope>NUCLEOTIDE SEQUENCE [LARGE SCALE GENOMIC DNA]</scope>
    <source>
        <strain evidence="3">ATCC 33905 / DSM 74 / LMG 10896 / Claus 1</strain>
    </source>
</reference>
<name>D2QG37_SPILD</name>
<accession>D2QG37</accession>
<organism evidence="2 3">
    <name type="scientific">Spirosoma linguale (strain ATCC 33905 / DSM 74 / LMG 10896 / Claus 1)</name>
    <dbReference type="NCBI Taxonomy" id="504472"/>
    <lineage>
        <taxon>Bacteria</taxon>
        <taxon>Pseudomonadati</taxon>
        <taxon>Bacteroidota</taxon>
        <taxon>Cytophagia</taxon>
        <taxon>Cytophagales</taxon>
        <taxon>Cytophagaceae</taxon>
        <taxon>Spirosoma</taxon>
    </lineage>
</organism>